<keyword evidence="3" id="KW-0804">Transcription</keyword>
<dbReference type="GO" id="GO:0003677">
    <property type="term" value="F:DNA binding"/>
    <property type="evidence" value="ECO:0007669"/>
    <property type="project" value="UniProtKB-KW"/>
</dbReference>
<proteinExistence type="predicted"/>
<dbReference type="OrthoDB" id="3571at2"/>
<dbReference type="InterPro" id="IPR011711">
    <property type="entry name" value="GntR_C"/>
</dbReference>
<dbReference type="RefSeq" id="WP_037976496.1">
    <property type="nucleotide sequence ID" value="NZ_CAMETI010000015.1"/>
</dbReference>
<dbReference type="Gene3D" id="1.20.120.530">
    <property type="entry name" value="GntR ligand-binding domain-like"/>
    <property type="match status" value="1"/>
</dbReference>
<dbReference type="AlphaFoldDB" id="A0A073IP37"/>
<dbReference type="PANTHER" id="PTHR43537:SF5">
    <property type="entry name" value="UXU OPERON TRANSCRIPTIONAL REGULATOR"/>
    <property type="match status" value="1"/>
</dbReference>
<evidence type="ECO:0000256" key="2">
    <source>
        <dbReference type="ARBA" id="ARBA00023125"/>
    </source>
</evidence>
<protein>
    <recommendedName>
        <fullName evidence="4">GntR C-terminal domain-containing protein</fullName>
    </recommendedName>
</protein>
<keyword evidence="1" id="KW-0805">Transcription regulation</keyword>
<accession>A0A073IP37</accession>
<dbReference type="SMART" id="SM00895">
    <property type="entry name" value="FCD"/>
    <property type="match status" value="1"/>
</dbReference>
<name>A0A073IP37_9BACT</name>
<evidence type="ECO:0000256" key="3">
    <source>
        <dbReference type="ARBA" id="ARBA00023163"/>
    </source>
</evidence>
<dbReference type="PANTHER" id="PTHR43537">
    <property type="entry name" value="TRANSCRIPTIONAL REGULATOR, GNTR FAMILY"/>
    <property type="match status" value="1"/>
</dbReference>
<dbReference type="SUPFAM" id="SSF48008">
    <property type="entry name" value="GntR ligand-binding domain-like"/>
    <property type="match status" value="1"/>
</dbReference>
<dbReference type="EMBL" id="JMKI01000035">
    <property type="protein sequence ID" value="KEJ92113.1"/>
    <property type="molecule type" value="Genomic_DNA"/>
</dbReference>
<dbReference type="STRING" id="2754.EH55_05665"/>
<reference evidence="5 6" key="1">
    <citation type="submission" date="2014-04" db="EMBL/GenBank/DDBJ databases">
        <title>Draft Genome Sequence of Synergistes jonesii.</title>
        <authorList>
            <person name="Coil D.A."/>
            <person name="Eisen J.A."/>
            <person name="Holland-Moritz H.E."/>
        </authorList>
    </citation>
    <scope>NUCLEOTIDE SEQUENCE [LARGE SCALE GENOMIC DNA]</scope>
    <source>
        <strain evidence="5 6">78-1</strain>
    </source>
</reference>
<comment type="caution">
    <text evidence="5">The sequence shown here is derived from an EMBL/GenBank/DDBJ whole genome shotgun (WGS) entry which is preliminary data.</text>
</comment>
<dbReference type="InterPro" id="IPR013668">
    <property type="entry name" value="RNase_R_HTH_12"/>
</dbReference>
<feature type="domain" description="GntR C-terminal" evidence="4">
    <location>
        <begin position="106"/>
        <end position="228"/>
    </location>
</feature>
<evidence type="ECO:0000256" key="1">
    <source>
        <dbReference type="ARBA" id="ARBA00023015"/>
    </source>
</evidence>
<evidence type="ECO:0000313" key="5">
    <source>
        <dbReference type="EMBL" id="KEJ92113.1"/>
    </source>
</evidence>
<gene>
    <name evidence="5" type="ORF">EH55_05665</name>
</gene>
<sequence>MNIPREDELIYEVLSYMKEEGKAVGAGSVQRRLETRGYFMAEASVGRLLREMEYRGLLEKESNLGRSISPQGEEKLRDLDVARWQGNWAQEFFSGNGSSDKEHLTELLIARRPVEIEVARLAAKNATNEEIGELRRIVDKHEQMAKAGKAVSHLDTEFHQYLAKISHNSILEAIVELLRKKEEDATKLEGIRRHAGNISNDEHRKIFEAVEQHDVELAVLAMKRHISNLMHTLKEKK</sequence>
<dbReference type="GeneID" id="90983772"/>
<dbReference type="Pfam" id="PF07729">
    <property type="entry name" value="FCD"/>
    <property type="match status" value="1"/>
</dbReference>
<organism evidence="5 6">
    <name type="scientific">Synergistes jonesii</name>
    <dbReference type="NCBI Taxonomy" id="2754"/>
    <lineage>
        <taxon>Bacteria</taxon>
        <taxon>Thermotogati</taxon>
        <taxon>Synergistota</taxon>
        <taxon>Synergistia</taxon>
        <taxon>Synergistales</taxon>
        <taxon>Synergistaceae</taxon>
        <taxon>Synergistes</taxon>
    </lineage>
</organism>
<dbReference type="InterPro" id="IPR008920">
    <property type="entry name" value="TF_FadR/GntR_C"/>
</dbReference>
<keyword evidence="6" id="KW-1185">Reference proteome</keyword>
<keyword evidence="2" id="KW-0238">DNA-binding</keyword>
<dbReference type="eggNOG" id="COG2186">
    <property type="taxonomic scope" value="Bacteria"/>
</dbReference>
<dbReference type="Pfam" id="PF08461">
    <property type="entry name" value="WHD_RNase_R"/>
    <property type="match status" value="1"/>
</dbReference>
<dbReference type="Proteomes" id="UP000027665">
    <property type="component" value="Unassembled WGS sequence"/>
</dbReference>
<evidence type="ECO:0000259" key="4">
    <source>
        <dbReference type="SMART" id="SM00895"/>
    </source>
</evidence>
<evidence type="ECO:0000313" key="6">
    <source>
        <dbReference type="Proteomes" id="UP000027665"/>
    </source>
</evidence>